<evidence type="ECO:0000313" key="4">
    <source>
        <dbReference type="Proteomes" id="UP000680067"/>
    </source>
</evidence>
<dbReference type="Gene3D" id="3.40.50.720">
    <property type="entry name" value="NAD(P)-binding Rossmann-like Domain"/>
    <property type="match status" value="1"/>
</dbReference>
<dbReference type="InterPro" id="IPR013149">
    <property type="entry name" value="ADH-like_C"/>
</dbReference>
<proteinExistence type="predicted"/>
<dbReference type="PANTHER" id="PTHR43205:SF7">
    <property type="entry name" value="PROSTAGLANDIN REDUCTASE 1"/>
    <property type="match status" value="1"/>
</dbReference>
<dbReference type="SUPFAM" id="SSF51735">
    <property type="entry name" value="NAD(P)-binding Rossmann-fold domains"/>
    <property type="match status" value="1"/>
</dbReference>
<dbReference type="SMART" id="SM00829">
    <property type="entry name" value="PKS_ER"/>
    <property type="match status" value="1"/>
</dbReference>
<dbReference type="GO" id="GO:0016628">
    <property type="term" value="F:oxidoreductase activity, acting on the CH-CH group of donors, NAD or NADP as acceptor"/>
    <property type="evidence" value="ECO:0007669"/>
    <property type="project" value="InterPro"/>
</dbReference>
<evidence type="ECO:0000313" key="3">
    <source>
        <dbReference type="EMBL" id="MBR7784024.1"/>
    </source>
</evidence>
<name>A0A941DQL2_9BURK</name>
<dbReference type="RefSeq" id="WP_212689297.1">
    <property type="nucleotide sequence ID" value="NZ_JAGSPN010000017.1"/>
</dbReference>
<reference evidence="3" key="1">
    <citation type="submission" date="2021-04" db="EMBL/GenBank/DDBJ databases">
        <title>novel species isolated from subtropical streams in China.</title>
        <authorList>
            <person name="Lu H."/>
        </authorList>
    </citation>
    <scope>NUCLEOTIDE SEQUENCE</scope>
    <source>
        <strain evidence="3">LFS511W</strain>
    </source>
</reference>
<protein>
    <submittedName>
        <fullName evidence="3">NADP-dependent oxidoreductase</fullName>
    </submittedName>
</protein>
<keyword evidence="1" id="KW-0560">Oxidoreductase</keyword>
<dbReference type="InterPro" id="IPR041694">
    <property type="entry name" value="ADH_N_2"/>
</dbReference>
<comment type="caution">
    <text evidence="3">The sequence shown here is derived from an EMBL/GenBank/DDBJ whole genome shotgun (WGS) entry which is preliminary data.</text>
</comment>
<dbReference type="InterPro" id="IPR011032">
    <property type="entry name" value="GroES-like_sf"/>
</dbReference>
<dbReference type="AlphaFoldDB" id="A0A941DQL2"/>
<dbReference type="Pfam" id="PF00107">
    <property type="entry name" value="ADH_zinc_N"/>
    <property type="match status" value="1"/>
</dbReference>
<dbReference type="PANTHER" id="PTHR43205">
    <property type="entry name" value="PROSTAGLANDIN REDUCTASE"/>
    <property type="match status" value="1"/>
</dbReference>
<dbReference type="Pfam" id="PF16884">
    <property type="entry name" value="ADH_N_2"/>
    <property type="match status" value="1"/>
</dbReference>
<feature type="domain" description="Enoyl reductase (ER)" evidence="2">
    <location>
        <begin position="16"/>
        <end position="328"/>
    </location>
</feature>
<dbReference type="InterPro" id="IPR036291">
    <property type="entry name" value="NAD(P)-bd_dom_sf"/>
</dbReference>
<organism evidence="3 4">
    <name type="scientific">Undibacterium luofuense</name>
    <dbReference type="NCBI Taxonomy" id="2828733"/>
    <lineage>
        <taxon>Bacteria</taxon>
        <taxon>Pseudomonadati</taxon>
        <taxon>Pseudomonadota</taxon>
        <taxon>Betaproteobacteria</taxon>
        <taxon>Burkholderiales</taxon>
        <taxon>Oxalobacteraceae</taxon>
        <taxon>Undibacterium</taxon>
    </lineage>
</organism>
<dbReference type="InterPro" id="IPR045010">
    <property type="entry name" value="MDR_fam"/>
</dbReference>
<dbReference type="FunFam" id="3.40.50.720:FF:000121">
    <property type="entry name" value="Prostaglandin reductase 2"/>
    <property type="match status" value="1"/>
</dbReference>
<dbReference type="InterPro" id="IPR020843">
    <property type="entry name" value="ER"/>
</dbReference>
<sequence>MMNTYRRIVLAQRPKGEIASECFRLETLPVPELVPGQILVKNHYLSLDPYMRGRMSGRKSYANPQPLNETMIGGTVGEVIASENPQWKIGDRVAGMFGWSELGISDGQGLRRISADIPASAYLGILGMPGMTAWYGINQILKPVAGKTVVISSASGAVGGTAGQLAKRLGCRVVGIAGGPEKCAYVQQALGFDACIDYKQADWKNAFASATPDGIDAVFENVGGEIFDASLARMNPFGRIALCGMISGYNGEDIPILNSRALLTMRLMVQGFIVTEHPECWPQGLSELEVLVRDQQLQFRESVSQGLESAPEALIGLLKGRNFGKQLVRF</sequence>
<dbReference type="CDD" id="cd05288">
    <property type="entry name" value="PGDH"/>
    <property type="match status" value="1"/>
</dbReference>
<keyword evidence="4" id="KW-1185">Reference proteome</keyword>
<accession>A0A941DQL2</accession>
<evidence type="ECO:0000256" key="1">
    <source>
        <dbReference type="ARBA" id="ARBA00023002"/>
    </source>
</evidence>
<evidence type="ECO:0000259" key="2">
    <source>
        <dbReference type="SMART" id="SM00829"/>
    </source>
</evidence>
<gene>
    <name evidence="3" type="ORF">KDM89_17905</name>
</gene>
<dbReference type="SUPFAM" id="SSF50129">
    <property type="entry name" value="GroES-like"/>
    <property type="match status" value="1"/>
</dbReference>
<dbReference type="Proteomes" id="UP000680067">
    <property type="component" value="Unassembled WGS sequence"/>
</dbReference>
<dbReference type="Gene3D" id="3.90.180.10">
    <property type="entry name" value="Medium-chain alcohol dehydrogenases, catalytic domain"/>
    <property type="match status" value="1"/>
</dbReference>
<dbReference type="EMBL" id="JAGSPN010000017">
    <property type="protein sequence ID" value="MBR7784024.1"/>
    <property type="molecule type" value="Genomic_DNA"/>
</dbReference>